<name>A0AAV5VU52_9BILA</name>
<proteinExistence type="predicted"/>
<dbReference type="EMBL" id="BTSY01000004">
    <property type="protein sequence ID" value="GMT21522.1"/>
    <property type="molecule type" value="Genomic_DNA"/>
</dbReference>
<evidence type="ECO:0000313" key="1">
    <source>
        <dbReference type="EMBL" id="GMT21522.1"/>
    </source>
</evidence>
<feature type="non-terminal residue" evidence="1">
    <location>
        <position position="76"/>
    </location>
</feature>
<keyword evidence="2" id="KW-1185">Reference proteome</keyword>
<gene>
    <name evidence="1" type="ORF">PFISCL1PPCAC_12819</name>
</gene>
<dbReference type="AlphaFoldDB" id="A0AAV5VU52"/>
<sequence>ASQRSLRTILIPSPDLSMTSVSSRRSETYLSDSILYLLRIHEMKILSWFMANFWPMQFLGPAENGTKSYGCRRSTW</sequence>
<evidence type="ECO:0000313" key="2">
    <source>
        <dbReference type="Proteomes" id="UP001432322"/>
    </source>
</evidence>
<feature type="non-terminal residue" evidence="1">
    <location>
        <position position="1"/>
    </location>
</feature>
<comment type="caution">
    <text evidence="1">The sequence shown here is derived from an EMBL/GenBank/DDBJ whole genome shotgun (WGS) entry which is preliminary data.</text>
</comment>
<accession>A0AAV5VU52</accession>
<protein>
    <submittedName>
        <fullName evidence="1">Uncharacterized protein</fullName>
    </submittedName>
</protein>
<dbReference type="Proteomes" id="UP001432322">
    <property type="component" value="Unassembled WGS sequence"/>
</dbReference>
<reference evidence="1" key="1">
    <citation type="submission" date="2023-10" db="EMBL/GenBank/DDBJ databases">
        <title>Genome assembly of Pristionchus species.</title>
        <authorList>
            <person name="Yoshida K."/>
            <person name="Sommer R.J."/>
        </authorList>
    </citation>
    <scope>NUCLEOTIDE SEQUENCE</scope>
    <source>
        <strain evidence="1">RS5133</strain>
    </source>
</reference>
<organism evidence="1 2">
    <name type="scientific">Pristionchus fissidentatus</name>
    <dbReference type="NCBI Taxonomy" id="1538716"/>
    <lineage>
        <taxon>Eukaryota</taxon>
        <taxon>Metazoa</taxon>
        <taxon>Ecdysozoa</taxon>
        <taxon>Nematoda</taxon>
        <taxon>Chromadorea</taxon>
        <taxon>Rhabditida</taxon>
        <taxon>Rhabditina</taxon>
        <taxon>Diplogasteromorpha</taxon>
        <taxon>Diplogasteroidea</taxon>
        <taxon>Neodiplogasteridae</taxon>
        <taxon>Pristionchus</taxon>
    </lineage>
</organism>